<organism evidence="1 2">
    <name type="scientific">Dreissena polymorpha</name>
    <name type="common">Zebra mussel</name>
    <name type="synonym">Mytilus polymorpha</name>
    <dbReference type="NCBI Taxonomy" id="45954"/>
    <lineage>
        <taxon>Eukaryota</taxon>
        <taxon>Metazoa</taxon>
        <taxon>Spiralia</taxon>
        <taxon>Lophotrochozoa</taxon>
        <taxon>Mollusca</taxon>
        <taxon>Bivalvia</taxon>
        <taxon>Autobranchia</taxon>
        <taxon>Heteroconchia</taxon>
        <taxon>Euheterodonta</taxon>
        <taxon>Imparidentia</taxon>
        <taxon>Neoheterodontei</taxon>
        <taxon>Myida</taxon>
        <taxon>Dreissenoidea</taxon>
        <taxon>Dreissenidae</taxon>
        <taxon>Dreissena</taxon>
    </lineage>
</organism>
<dbReference type="EMBL" id="JAIWYP010000045">
    <property type="protein sequence ID" value="KAH3691075.1"/>
    <property type="molecule type" value="Genomic_DNA"/>
</dbReference>
<dbReference type="AlphaFoldDB" id="A0A9D4BDT9"/>
<keyword evidence="2" id="KW-1185">Reference proteome</keyword>
<evidence type="ECO:0000313" key="1">
    <source>
        <dbReference type="EMBL" id="KAH3691075.1"/>
    </source>
</evidence>
<gene>
    <name evidence="1" type="ORF">DPMN_191750</name>
</gene>
<name>A0A9D4BDT9_DREPO</name>
<protein>
    <submittedName>
        <fullName evidence="1">Uncharacterized protein</fullName>
    </submittedName>
</protein>
<evidence type="ECO:0000313" key="2">
    <source>
        <dbReference type="Proteomes" id="UP000828390"/>
    </source>
</evidence>
<comment type="caution">
    <text evidence="1">The sequence shown here is derived from an EMBL/GenBank/DDBJ whole genome shotgun (WGS) entry which is preliminary data.</text>
</comment>
<reference evidence="1" key="2">
    <citation type="submission" date="2020-11" db="EMBL/GenBank/DDBJ databases">
        <authorList>
            <person name="McCartney M.A."/>
            <person name="Auch B."/>
            <person name="Kono T."/>
            <person name="Mallez S."/>
            <person name="Becker A."/>
            <person name="Gohl D.M."/>
            <person name="Silverstein K.A.T."/>
            <person name="Koren S."/>
            <person name="Bechman K.B."/>
            <person name="Herman A."/>
            <person name="Abrahante J.E."/>
            <person name="Garbe J."/>
        </authorList>
    </citation>
    <scope>NUCLEOTIDE SEQUENCE</scope>
    <source>
        <strain evidence="1">Duluth1</strain>
        <tissue evidence="1">Whole animal</tissue>
    </source>
</reference>
<reference evidence="1" key="1">
    <citation type="journal article" date="2019" name="bioRxiv">
        <title>The Genome of the Zebra Mussel, Dreissena polymorpha: A Resource for Invasive Species Research.</title>
        <authorList>
            <person name="McCartney M.A."/>
            <person name="Auch B."/>
            <person name="Kono T."/>
            <person name="Mallez S."/>
            <person name="Zhang Y."/>
            <person name="Obille A."/>
            <person name="Becker A."/>
            <person name="Abrahante J.E."/>
            <person name="Garbe J."/>
            <person name="Badalamenti J.P."/>
            <person name="Herman A."/>
            <person name="Mangelson H."/>
            <person name="Liachko I."/>
            <person name="Sullivan S."/>
            <person name="Sone E.D."/>
            <person name="Koren S."/>
            <person name="Silverstein K.A.T."/>
            <person name="Beckman K.B."/>
            <person name="Gohl D.M."/>
        </authorList>
    </citation>
    <scope>NUCLEOTIDE SEQUENCE</scope>
    <source>
        <strain evidence="1">Duluth1</strain>
        <tissue evidence="1">Whole animal</tissue>
    </source>
</reference>
<proteinExistence type="predicted"/>
<accession>A0A9D4BDT9</accession>
<sequence length="118" mass="13132">MSRGRKRMTPAKEMEAALMEHAVEKLAGNIIDYEQITRDSNIVPSTSHVVQSVSTPNIVTGCGGGGAFGKLPSSTFDRTRCTSDEVFGHVPMQLRERIWNNRFVNLTYMLKVATPAYR</sequence>
<dbReference type="Proteomes" id="UP000828390">
    <property type="component" value="Unassembled WGS sequence"/>
</dbReference>